<evidence type="ECO:0000313" key="8">
    <source>
        <dbReference type="Proteomes" id="UP000238762"/>
    </source>
</evidence>
<comment type="subcellular location">
    <subcellularLocation>
        <location evidence="6">Cell inner membrane</location>
        <topology evidence="6">Multi-pass membrane protein</topology>
    </subcellularLocation>
    <subcellularLocation>
        <location evidence="1">Membrane</location>
        <topology evidence="1">Multi-pass membrane protein</topology>
    </subcellularLocation>
</comment>
<comment type="function">
    <text evidence="6">Involved in the synthesis of phylloquinone (vitamin K1). Catalyzes the transfer of a prenyl chain to 2-carboxy-1,4-naphthoquinone.</text>
</comment>
<comment type="similarity">
    <text evidence="6">Belongs to the MenA family. Type 2 subfamily.</text>
</comment>
<dbReference type="PANTHER" id="PTHR13929:SF0">
    <property type="entry name" value="UBIA PRENYLTRANSFERASE DOMAIN-CONTAINING PROTEIN 1"/>
    <property type="match status" value="1"/>
</dbReference>
<dbReference type="GO" id="GO:0009234">
    <property type="term" value="P:menaquinone biosynthetic process"/>
    <property type="evidence" value="ECO:0007669"/>
    <property type="project" value="TreeGrafter"/>
</dbReference>
<dbReference type="UniPathway" id="UPA00995"/>
<keyword evidence="3 6" id="KW-0812">Transmembrane</keyword>
<dbReference type="Proteomes" id="UP000238762">
    <property type="component" value="Unassembled WGS sequence"/>
</dbReference>
<gene>
    <name evidence="6" type="primary">menA</name>
    <name evidence="7" type="ORF">C7B64_18185</name>
</gene>
<feature type="transmembrane region" description="Helical" evidence="6">
    <location>
        <begin position="22"/>
        <end position="40"/>
    </location>
</feature>
<dbReference type="HAMAP" id="MF_01938">
    <property type="entry name" value="MenA_2"/>
    <property type="match status" value="1"/>
</dbReference>
<feature type="transmembrane region" description="Helical" evidence="6">
    <location>
        <begin position="231"/>
        <end position="259"/>
    </location>
</feature>
<evidence type="ECO:0000256" key="1">
    <source>
        <dbReference type="ARBA" id="ARBA00004141"/>
    </source>
</evidence>
<dbReference type="AlphaFoldDB" id="A0A2T1BZK4"/>
<evidence type="ECO:0000256" key="5">
    <source>
        <dbReference type="ARBA" id="ARBA00023136"/>
    </source>
</evidence>
<dbReference type="NCBIfam" id="TIGR02235">
    <property type="entry name" value="menA_cyano-plnt"/>
    <property type="match status" value="1"/>
</dbReference>
<keyword evidence="6" id="KW-1003">Cell membrane</keyword>
<evidence type="ECO:0000313" key="7">
    <source>
        <dbReference type="EMBL" id="PSB01456.1"/>
    </source>
</evidence>
<comment type="caution">
    <text evidence="7">The sequence shown here is derived from an EMBL/GenBank/DDBJ whole genome shotgun (WGS) entry which is preliminary data.</text>
</comment>
<feature type="transmembrane region" description="Helical" evidence="6">
    <location>
        <begin position="120"/>
        <end position="137"/>
    </location>
</feature>
<evidence type="ECO:0000256" key="3">
    <source>
        <dbReference type="ARBA" id="ARBA00022692"/>
    </source>
</evidence>
<dbReference type="EMBL" id="PVWJ01000106">
    <property type="protein sequence ID" value="PSB01456.1"/>
    <property type="molecule type" value="Genomic_DNA"/>
</dbReference>
<comment type="pathway">
    <text evidence="6">Cofactor biosynthesis; phylloquinone biosynthesis.</text>
</comment>
<dbReference type="InterPro" id="IPR011937">
    <property type="entry name" value="DHNA_phytyltransferase_MenA"/>
</dbReference>
<accession>A0A2T1BZK4</accession>
<dbReference type="OrthoDB" id="506376at2"/>
<proteinExistence type="inferred from homology"/>
<dbReference type="InterPro" id="IPR026046">
    <property type="entry name" value="UBIAD1"/>
</dbReference>
<keyword evidence="5 6" id="KW-0472">Membrane</keyword>
<sequence>MTTSILEPPSRKKLWMAALKPPMYSVAVIPVWVSTAVAMAADRAIDLKICLTFLISSVLILAWVNLSNDVFDAQTGIDINKASSIVNLTGNRSLIFWLGNLCLVGGLLASAAISWWQKDITVSAIAISGCILAYSYQGPPFRLGYQGLGEIICLIAYGPLLGSAVYYSQTQAWSGQNLAASLIVGIATSLILFCSHFHQLEDDRQAGKKSPIVRLGTQKAANLLPWYGMSIYGLTIIFILCGIFPWTTIAIFAAAPLAIALFQHAKKYHDLPEKVSNLKFIAVAWHFLSGIFLGCGFWLSNL</sequence>
<dbReference type="InterPro" id="IPR000537">
    <property type="entry name" value="UbiA_prenyltransferase"/>
</dbReference>
<evidence type="ECO:0000256" key="4">
    <source>
        <dbReference type="ARBA" id="ARBA00022989"/>
    </source>
</evidence>
<dbReference type="PIRSF" id="PIRSF005355">
    <property type="entry name" value="UBIAD1"/>
    <property type="match status" value="1"/>
</dbReference>
<reference evidence="7 8" key="1">
    <citation type="submission" date="2018-02" db="EMBL/GenBank/DDBJ databases">
        <authorList>
            <person name="Cohen D.B."/>
            <person name="Kent A.D."/>
        </authorList>
    </citation>
    <scope>NUCLEOTIDE SEQUENCE [LARGE SCALE GENOMIC DNA]</scope>
    <source>
        <strain evidence="7 8">CCAP 1448/3</strain>
    </source>
</reference>
<dbReference type="Pfam" id="PF01040">
    <property type="entry name" value="UbiA"/>
    <property type="match status" value="1"/>
</dbReference>
<keyword evidence="6" id="KW-0997">Cell inner membrane</keyword>
<feature type="transmembrane region" description="Helical" evidence="6">
    <location>
        <begin position="178"/>
        <end position="198"/>
    </location>
</feature>
<dbReference type="CDD" id="cd13962">
    <property type="entry name" value="PT_UbiA_UBIAD1"/>
    <property type="match status" value="1"/>
</dbReference>
<dbReference type="EC" id="2.5.1.130" evidence="6"/>
<comment type="catalytic activity">
    <reaction evidence="6">
        <text>2-carboxy-1,4-naphthoquinone + phytyl diphosphate + H(+) = demethylphylloquinone + CO2 + diphosphate</text>
        <dbReference type="Rhea" id="RHEA:47740"/>
        <dbReference type="ChEBI" id="CHEBI:15378"/>
        <dbReference type="ChEBI" id="CHEBI:16526"/>
        <dbReference type="ChEBI" id="CHEBI:31087"/>
        <dbReference type="ChEBI" id="CHEBI:33019"/>
        <dbReference type="ChEBI" id="CHEBI:75434"/>
        <dbReference type="ChEBI" id="CHEBI:87842"/>
        <dbReference type="EC" id="2.5.1.130"/>
    </reaction>
</comment>
<keyword evidence="4 6" id="KW-1133">Transmembrane helix</keyword>
<feature type="transmembrane region" description="Helical" evidence="6">
    <location>
        <begin position="280"/>
        <end position="299"/>
    </location>
</feature>
<organism evidence="7 8">
    <name type="scientific">Merismopedia glauca CCAP 1448/3</name>
    <dbReference type="NCBI Taxonomy" id="1296344"/>
    <lineage>
        <taxon>Bacteria</taxon>
        <taxon>Bacillati</taxon>
        <taxon>Cyanobacteriota</taxon>
        <taxon>Cyanophyceae</taxon>
        <taxon>Synechococcales</taxon>
        <taxon>Merismopediaceae</taxon>
        <taxon>Merismopedia</taxon>
    </lineage>
</organism>
<evidence type="ECO:0000256" key="2">
    <source>
        <dbReference type="ARBA" id="ARBA00022679"/>
    </source>
</evidence>
<feature type="transmembrane region" description="Helical" evidence="6">
    <location>
        <begin position="143"/>
        <end position="166"/>
    </location>
</feature>
<feature type="transmembrane region" description="Helical" evidence="6">
    <location>
        <begin position="47"/>
        <end position="66"/>
    </location>
</feature>
<dbReference type="GO" id="GO:0042372">
    <property type="term" value="P:phylloquinone biosynthetic process"/>
    <property type="evidence" value="ECO:0007669"/>
    <property type="project" value="UniProtKB-UniRule"/>
</dbReference>
<dbReference type="PANTHER" id="PTHR13929">
    <property type="entry name" value="1,4-DIHYDROXY-2-NAPHTHOATE OCTAPRENYLTRANSFERASE"/>
    <property type="match status" value="1"/>
</dbReference>
<dbReference type="RefSeq" id="WP_106290069.1">
    <property type="nucleotide sequence ID" value="NZ_CAWNTC010000137.1"/>
</dbReference>
<feature type="transmembrane region" description="Helical" evidence="6">
    <location>
        <begin position="94"/>
        <end position="113"/>
    </location>
</feature>
<dbReference type="GO" id="GO:0004659">
    <property type="term" value="F:prenyltransferase activity"/>
    <property type="evidence" value="ECO:0007669"/>
    <property type="project" value="UniProtKB-UniRule"/>
</dbReference>
<keyword evidence="8" id="KW-1185">Reference proteome</keyword>
<keyword evidence="2 6" id="KW-0808">Transferase</keyword>
<dbReference type="GO" id="GO:0005886">
    <property type="term" value="C:plasma membrane"/>
    <property type="evidence" value="ECO:0007669"/>
    <property type="project" value="UniProtKB-SubCell"/>
</dbReference>
<protein>
    <recommendedName>
        <fullName evidence="6">2-carboxy-1,4-naphthoquinone phytyltransferase</fullName>
        <ecNumber evidence="6">2.5.1.130</ecNumber>
    </recommendedName>
    <alternativeName>
        <fullName evidence="6">1,4-dihydroxy-2-naphthoate phytyltransferase</fullName>
        <shortName evidence="6">DHNA phytyltransferase</shortName>
    </alternativeName>
</protein>
<evidence type="ECO:0000256" key="6">
    <source>
        <dbReference type="HAMAP-Rule" id="MF_01938"/>
    </source>
</evidence>
<name>A0A2T1BZK4_9CYAN</name>
<reference evidence="7 8" key="2">
    <citation type="submission" date="2018-03" db="EMBL/GenBank/DDBJ databases">
        <title>The ancient ancestry and fast evolution of plastids.</title>
        <authorList>
            <person name="Moore K.R."/>
            <person name="Magnabosco C."/>
            <person name="Momper L."/>
            <person name="Gold D.A."/>
            <person name="Bosak T."/>
            <person name="Fournier G.P."/>
        </authorList>
    </citation>
    <scope>NUCLEOTIDE SEQUENCE [LARGE SCALE GENOMIC DNA]</scope>
    <source>
        <strain evidence="7 8">CCAP 1448/3</strain>
    </source>
</reference>